<keyword evidence="3" id="KW-1185">Reference proteome</keyword>
<evidence type="ECO:0000313" key="3">
    <source>
        <dbReference type="Proteomes" id="UP000000422"/>
    </source>
</evidence>
<dbReference type="STRING" id="273121.WS1673"/>
<accession>Q7M8G4</accession>
<dbReference type="EMBL" id="BX571661">
    <property type="protein sequence ID" value="CAE10701.1"/>
    <property type="molecule type" value="Genomic_DNA"/>
</dbReference>
<protein>
    <submittedName>
        <fullName evidence="2">SIGNAL-TRANSDUCTION SENSOR PROTEIN-PAS/PAC domain</fullName>
    </submittedName>
</protein>
<dbReference type="InterPro" id="IPR013655">
    <property type="entry name" value="PAS_fold_3"/>
</dbReference>
<sequence length="169" mass="19612">MQGNRPLPLERELHFEKSDIIVSKTDTKGRITYGNEIFIRLSGYSEEELLGKPHNIVRHPDMPRTIFKILWDSLKEKREIFAYVKNLSKEGSYYWVLANITPSFNGKREIVGYHSMRRSPSPQALEQIKALYAELLECEKQGGIESGMNRLQEILQSKGMSYEQYVLSL</sequence>
<dbReference type="KEGG" id="wsu:WS1673"/>
<evidence type="ECO:0000259" key="1">
    <source>
        <dbReference type="PROSITE" id="PS50112"/>
    </source>
</evidence>
<organism evidence="3">
    <name type="scientific">Wolinella succinogenes (strain ATCC 29543 / DSM 1740 / CCUG 13145 / JCM 31913 / LMG 7466 / NCTC 11488 / FDC 602W)</name>
    <name type="common">Vibrio succinogenes</name>
    <dbReference type="NCBI Taxonomy" id="273121"/>
    <lineage>
        <taxon>Bacteria</taxon>
        <taxon>Pseudomonadati</taxon>
        <taxon>Campylobacterota</taxon>
        <taxon>Epsilonproteobacteria</taxon>
        <taxon>Campylobacterales</taxon>
        <taxon>Helicobacteraceae</taxon>
        <taxon>Wolinella</taxon>
    </lineage>
</organism>
<feature type="domain" description="PAS" evidence="1">
    <location>
        <begin position="26"/>
        <end position="77"/>
    </location>
</feature>
<dbReference type="SUPFAM" id="SSF55785">
    <property type="entry name" value="PYP-like sensor domain (PAS domain)"/>
    <property type="match status" value="1"/>
</dbReference>
<evidence type="ECO:0000313" key="2">
    <source>
        <dbReference type="EMBL" id="CAE10701.1"/>
    </source>
</evidence>
<name>Q7M8G4_WOLSU</name>
<dbReference type="SMART" id="SM00091">
    <property type="entry name" value="PAS"/>
    <property type="match status" value="1"/>
</dbReference>
<dbReference type="InterPro" id="IPR035965">
    <property type="entry name" value="PAS-like_dom_sf"/>
</dbReference>
<dbReference type="Gene3D" id="3.30.450.20">
    <property type="entry name" value="PAS domain"/>
    <property type="match status" value="1"/>
</dbReference>
<dbReference type="InterPro" id="IPR000014">
    <property type="entry name" value="PAS"/>
</dbReference>
<dbReference type="NCBIfam" id="TIGR00229">
    <property type="entry name" value="sensory_box"/>
    <property type="match status" value="1"/>
</dbReference>
<dbReference type="RefSeq" id="WP_011139485.1">
    <property type="nucleotide sequence ID" value="NC_005090.1"/>
</dbReference>
<dbReference type="CDD" id="cd00130">
    <property type="entry name" value="PAS"/>
    <property type="match status" value="1"/>
</dbReference>
<dbReference type="Proteomes" id="UP000000422">
    <property type="component" value="Chromosome"/>
</dbReference>
<dbReference type="eggNOG" id="COG3829">
    <property type="taxonomic scope" value="Bacteria"/>
</dbReference>
<dbReference type="HOGENOM" id="CLU_097884_0_1_7"/>
<dbReference type="PROSITE" id="PS50112">
    <property type="entry name" value="PAS"/>
    <property type="match status" value="1"/>
</dbReference>
<gene>
    <name evidence="2" type="ordered locus">WS1673</name>
</gene>
<dbReference type="Pfam" id="PF08447">
    <property type="entry name" value="PAS_3"/>
    <property type="match status" value="1"/>
</dbReference>
<dbReference type="AlphaFoldDB" id="Q7M8G4"/>
<proteinExistence type="predicted"/>
<reference evidence="2 3" key="1">
    <citation type="journal article" date="2003" name="Proc. Natl. Acad. Sci. U.S.A.">
        <title>Complete genome sequence and analysis of Wolinella succinogenes.</title>
        <authorList>
            <person name="Baar C."/>
            <person name="Eppinger M."/>
            <person name="Raddatz G."/>
            <person name="Simon JM."/>
            <person name="Lanz C."/>
            <person name="Klimmek O."/>
            <person name="Nandakumar R."/>
            <person name="Gross R."/>
            <person name="Rosinus A."/>
            <person name="Keller H."/>
            <person name="Jagtap P."/>
            <person name="Linke B."/>
            <person name="Meyer F."/>
            <person name="Lederer H."/>
            <person name="Schuster S.C."/>
        </authorList>
    </citation>
    <scope>NUCLEOTIDE SEQUENCE [LARGE SCALE GENOMIC DNA]</scope>
    <source>
        <strain evidence="3">ATCC 29543 / DSM 1740 / CCUG 13145 / JCM 31913 / LMG 7466 / NCTC 11488 / FDC 602W</strain>
    </source>
</reference>